<dbReference type="InterPro" id="IPR007597">
    <property type="entry name" value="CheC"/>
</dbReference>
<dbReference type="Gene3D" id="3.40.1550.10">
    <property type="entry name" value="CheC-like"/>
    <property type="match status" value="1"/>
</dbReference>
<reference evidence="4" key="1">
    <citation type="journal article" date="2014" name="Front. Microbiol.">
        <title>High frequency of phylogenetically diverse reductive dehalogenase-homologous genes in deep subseafloor sedimentary metagenomes.</title>
        <authorList>
            <person name="Kawai M."/>
            <person name="Futagami T."/>
            <person name="Toyoda A."/>
            <person name="Takaki Y."/>
            <person name="Nishi S."/>
            <person name="Hori S."/>
            <person name="Arai W."/>
            <person name="Tsubouchi T."/>
            <person name="Morono Y."/>
            <person name="Uchiyama I."/>
            <person name="Ito T."/>
            <person name="Fujiyama A."/>
            <person name="Inagaki F."/>
            <person name="Takami H."/>
        </authorList>
    </citation>
    <scope>NUCLEOTIDE SEQUENCE</scope>
    <source>
        <strain evidence="4">Expedition CK06-06</strain>
    </source>
</reference>
<dbReference type="PANTHER" id="PTHR43693:SF1">
    <property type="entry name" value="PROTEIN PHOSPHATASE CHEZ"/>
    <property type="match status" value="1"/>
</dbReference>
<comment type="caution">
    <text evidence="4">The sequence shown here is derived from an EMBL/GenBank/DDBJ whole genome shotgun (WGS) entry which is preliminary data.</text>
</comment>
<evidence type="ECO:0000256" key="2">
    <source>
        <dbReference type="ARBA" id="ARBA00022801"/>
    </source>
</evidence>
<dbReference type="GO" id="GO:0006935">
    <property type="term" value="P:chemotaxis"/>
    <property type="evidence" value="ECO:0007669"/>
    <property type="project" value="UniProtKB-KW"/>
</dbReference>
<gene>
    <name evidence="4" type="ORF">S12H4_44840</name>
</gene>
<protein>
    <recommendedName>
        <fullName evidence="3">CheC-like protein domain-containing protein</fullName>
    </recommendedName>
</protein>
<dbReference type="Pfam" id="PF04509">
    <property type="entry name" value="CheC"/>
    <property type="match status" value="1"/>
</dbReference>
<accession>X1VDN1</accession>
<feature type="domain" description="CheC-like protein" evidence="3">
    <location>
        <begin position="33"/>
        <end position="69"/>
    </location>
</feature>
<dbReference type="GO" id="GO:0016787">
    <property type="term" value="F:hydrolase activity"/>
    <property type="evidence" value="ECO:0007669"/>
    <property type="project" value="UniProtKB-KW"/>
</dbReference>
<dbReference type="AlphaFoldDB" id="X1VDN1"/>
<name>X1VDN1_9ZZZZ</name>
<evidence type="ECO:0000259" key="3">
    <source>
        <dbReference type="Pfam" id="PF04509"/>
    </source>
</evidence>
<keyword evidence="1" id="KW-0145">Chemotaxis</keyword>
<sequence>GSILLLFSSSESLRLVNILTGQKVDQIEGLDEMGISALKELGNIVVGSYVRVLAEGLKMLIGYSVPGFTYDMMGAILDESLARLSLETKDAVVVESEFIVREKIYRGHLVFILAPKAVNDIIRALGSWEE</sequence>
<dbReference type="SUPFAM" id="SSF103039">
    <property type="entry name" value="CheC-like"/>
    <property type="match status" value="1"/>
</dbReference>
<organism evidence="4">
    <name type="scientific">marine sediment metagenome</name>
    <dbReference type="NCBI Taxonomy" id="412755"/>
    <lineage>
        <taxon>unclassified sequences</taxon>
        <taxon>metagenomes</taxon>
        <taxon>ecological metagenomes</taxon>
    </lineage>
</organism>
<dbReference type="PANTHER" id="PTHR43693">
    <property type="entry name" value="PROTEIN PHOSPHATASE CHEZ"/>
    <property type="match status" value="1"/>
</dbReference>
<proteinExistence type="predicted"/>
<dbReference type="InterPro" id="IPR028976">
    <property type="entry name" value="CheC-like_sf"/>
</dbReference>
<keyword evidence="2" id="KW-0378">Hydrolase</keyword>
<evidence type="ECO:0000313" key="4">
    <source>
        <dbReference type="EMBL" id="GAJ04540.1"/>
    </source>
</evidence>
<evidence type="ECO:0000256" key="1">
    <source>
        <dbReference type="ARBA" id="ARBA00022500"/>
    </source>
</evidence>
<feature type="non-terminal residue" evidence="4">
    <location>
        <position position="1"/>
    </location>
</feature>
<dbReference type="EMBL" id="BARW01027665">
    <property type="protein sequence ID" value="GAJ04540.1"/>
    <property type="molecule type" value="Genomic_DNA"/>
</dbReference>
<dbReference type="InterPro" id="IPR050992">
    <property type="entry name" value="CheZ_family_phosphatases"/>
</dbReference>